<dbReference type="Pfam" id="PF00486">
    <property type="entry name" value="Trans_reg_C"/>
    <property type="match status" value="2"/>
</dbReference>
<proteinExistence type="predicted"/>
<dbReference type="Gene3D" id="1.10.10.10">
    <property type="entry name" value="Winged helix-like DNA-binding domain superfamily/Winged helix DNA-binding domain"/>
    <property type="match status" value="2"/>
</dbReference>
<dbReference type="GO" id="GO:0000156">
    <property type="term" value="F:phosphorelay response regulator activity"/>
    <property type="evidence" value="ECO:0007669"/>
    <property type="project" value="TreeGrafter"/>
</dbReference>
<sequence length="216" mass="24846">MMEVSGICIGPWVGQLVVRGREVRLGPLEHRLLIFLMRNANTLLSKEAIAAETWAGRNEEGKTNRGYLVSMHIRRIRQAIEEDSEVPRLIVNRYGLGYMFVDHARGIQHRVEEKKDSFSLELDRERNEVRIRGREIHLTTSESHLLECLLNSAGNVCSDALLTKLLWGAEKDTQTDIPSRHRLASIMHNLRDKLGDTARRALIERVWKVGYRYVGH</sequence>
<keyword evidence="2" id="KW-0902">Two-component regulatory system</keyword>
<organism evidence="8 9">
    <name type="scientific">Candidatus Berkelbacteria bacterium CG11_big_fil_rev_8_21_14_0_20_42_15</name>
    <dbReference type="NCBI Taxonomy" id="1974517"/>
    <lineage>
        <taxon>Bacteria</taxon>
        <taxon>Candidatus Berkelbacteria</taxon>
    </lineage>
</organism>
<keyword evidence="4 6" id="KW-0238">DNA-binding</keyword>
<dbReference type="GO" id="GO:0000976">
    <property type="term" value="F:transcription cis-regulatory region binding"/>
    <property type="evidence" value="ECO:0007669"/>
    <property type="project" value="TreeGrafter"/>
</dbReference>
<evidence type="ECO:0000256" key="5">
    <source>
        <dbReference type="ARBA" id="ARBA00023163"/>
    </source>
</evidence>
<evidence type="ECO:0000256" key="2">
    <source>
        <dbReference type="ARBA" id="ARBA00023012"/>
    </source>
</evidence>
<dbReference type="InterPro" id="IPR039420">
    <property type="entry name" value="WalR-like"/>
</dbReference>
<accession>A0A2H0PZ75</accession>
<dbReference type="Proteomes" id="UP000231154">
    <property type="component" value="Unassembled WGS sequence"/>
</dbReference>
<keyword evidence="5" id="KW-0804">Transcription</keyword>
<evidence type="ECO:0000313" key="9">
    <source>
        <dbReference type="Proteomes" id="UP000231154"/>
    </source>
</evidence>
<dbReference type="EMBL" id="PCXF01000034">
    <property type="protein sequence ID" value="PIR27372.1"/>
    <property type="molecule type" value="Genomic_DNA"/>
</dbReference>
<dbReference type="GO" id="GO:0005829">
    <property type="term" value="C:cytosol"/>
    <property type="evidence" value="ECO:0007669"/>
    <property type="project" value="TreeGrafter"/>
</dbReference>
<evidence type="ECO:0000313" key="8">
    <source>
        <dbReference type="EMBL" id="PIR27372.1"/>
    </source>
</evidence>
<dbReference type="PROSITE" id="PS51755">
    <property type="entry name" value="OMPR_PHOB"/>
    <property type="match status" value="2"/>
</dbReference>
<dbReference type="GO" id="GO:0032993">
    <property type="term" value="C:protein-DNA complex"/>
    <property type="evidence" value="ECO:0007669"/>
    <property type="project" value="TreeGrafter"/>
</dbReference>
<dbReference type="GO" id="GO:0006355">
    <property type="term" value="P:regulation of DNA-templated transcription"/>
    <property type="evidence" value="ECO:0007669"/>
    <property type="project" value="InterPro"/>
</dbReference>
<keyword evidence="1" id="KW-0597">Phosphoprotein</keyword>
<evidence type="ECO:0000259" key="7">
    <source>
        <dbReference type="PROSITE" id="PS51755"/>
    </source>
</evidence>
<dbReference type="SUPFAM" id="SSF46894">
    <property type="entry name" value="C-terminal effector domain of the bipartite response regulators"/>
    <property type="match status" value="2"/>
</dbReference>
<feature type="domain" description="OmpR/PhoB-type" evidence="7">
    <location>
        <begin position="1"/>
        <end position="102"/>
    </location>
</feature>
<evidence type="ECO:0000256" key="1">
    <source>
        <dbReference type="ARBA" id="ARBA00022553"/>
    </source>
</evidence>
<keyword evidence="3" id="KW-0805">Transcription regulation</keyword>
<gene>
    <name evidence="8" type="ORF">COV40_01195</name>
</gene>
<dbReference type="SMART" id="SM00862">
    <property type="entry name" value="Trans_reg_C"/>
    <property type="match status" value="2"/>
</dbReference>
<comment type="caution">
    <text evidence="8">The sequence shown here is derived from an EMBL/GenBank/DDBJ whole genome shotgun (WGS) entry which is preliminary data.</text>
</comment>
<dbReference type="CDD" id="cd00383">
    <property type="entry name" value="trans_reg_C"/>
    <property type="match status" value="2"/>
</dbReference>
<feature type="domain" description="OmpR/PhoB-type" evidence="7">
    <location>
        <begin position="109"/>
        <end position="215"/>
    </location>
</feature>
<dbReference type="PANTHER" id="PTHR48111:SF1">
    <property type="entry name" value="TWO-COMPONENT RESPONSE REGULATOR ORR33"/>
    <property type="match status" value="1"/>
</dbReference>
<evidence type="ECO:0000256" key="4">
    <source>
        <dbReference type="ARBA" id="ARBA00023125"/>
    </source>
</evidence>
<name>A0A2H0PZ75_9BACT</name>
<feature type="DNA-binding region" description="OmpR/PhoB-type" evidence="6">
    <location>
        <begin position="1"/>
        <end position="102"/>
    </location>
</feature>
<dbReference type="PANTHER" id="PTHR48111">
    <property type="entry name" value="REGULATOR OF RPOS"/>
    <property type="match status" value="1"/>
</dbReference>
<evidence type="ECO:0000256" key="6">
    <source>
        <dbReference type="PROSITE-ProRule" id="PRU01091"/>
    </source>
</evidence>
<dbReference type="InterPro" id="IPR036388">
    <property type="entry name" value="WH-like_DNA-bd_sf"/>
</dbReference>
<feature type="DNA-binding region" description="OmpR/PhoB-type" evidence="6">
    <location>
        <begin position="109"/>
        <end position="215"/>
    </location>
</feature>
<dbReference type="InterPro" id="IPR001867">
    <property type="entry name" value="OmpR/PhoB-type_DNA-bd"/>
</dbReference>
<dbReference type="AlphaFoldDB" id="A0A2H0PZ75"/>
<dbReference type="InterPro" id="IPR016032">
    <property type="entry name" value="Sig_transdc_resp-reg_C-effctor"/>
</dbReference>
<protein>
    <recommendedName>
        <fullName evidence="7">OmpR/PhoB-type domain-containing protein</fullName>
    </recommendedName>
</protein>
<reference evidence="8 9" key="1">
    <citation type="submission" date="2017-09" db="EMBL/GenBank/DDBJ databases">
        <title>Depth-based differentiation of microbial function through sediment-hosted aquifers and enrichment of novel symbionts in the deep terrestrial subsurface.</title>
        <authorList>
            <person name="Probst A.J."/>
            <person name="Ladd B."/>
            <person name="Jarett J.K."/>
            <person name="Geller-Mcgrath D.E."/>
            <person name="Sieber C.M."/>
            <person name="Emerson J.B."/>
            <person name="Anantharaman K."/>
            <person name="Thomas B.C."/>
            <person name="Malmstrom R."/>
            <person name="Stieglmeier M."/>
            <person name="Klingl A."/>
            <person name="Woyke T."/>
            <person name="Ryan C.M."/>
            <person name="Banfield J.F."/>
        </authorList>
    </citation>
    <scope>NUCLEOTIDE SEQUENCE [LARGE SCALE GENOMIC DNA]</scope>
    <source>
        <strain evidence="8">CG11_big_fil_rev_8_21_14_0_20_42_15</strain>
    </source>
</reference>
<evidence type="ECO:0000256" key="3">
    <source>
        <dbReference type="ARBA" id="ARBA00023015"/>
    </source>
</evidence>